<name>A0ACB8AWQ7_9AGAM</name>
<accession>A0ACB8AWQ7</accession>
<reference evidence="1" key="1">
    <citation type="journal article" date="2021" name="New Phytol.">
        <title>Evolutionary innovations through gain and loss of genes in the ectomycorrhizal Boletales.</title>
        <authorList>
            <person name="Wu G."/>
            <person name="Miyauchi S."/>
            <person name="Morin E."/>
            <person name="Kuo A."/>
            <person name="Drula E."/>
            <person name="Varga T."/>
            <person name="Kohler A."/>
            <person name="Feng B."/>
            <person name="Cao Y."/>
            <person name="Lipzen A."/>
            <person name="Daum C."/>
            <person name="Hundley H."/>
            <person name="Pangilinan J."/>
            <person name="Johnson J."/>
            <person name="Barry K."/>
            <person name="LaButti K."/>
            <person name="Ng V."/>
            <person name="Ahrendt S."/>
            <person name="Min B."/>
            <person name="Choi I.G."/>
            <person name="Park H."/>
            <person name="Plett J.M."/>
            <person name="Magnuson J."/>
            <person name="Spatafora J.W."/>
            <person name="Nagy L.G."/>
            <person name="Henrissat B."/>
            <person name="Grigoriev I.V."/>
            <person name="Yang Z.L."/>
            <person name="Xu J."/>
            <person name="Martin F.M."/>
        </authorList>
    </citation>
    <scope>NUCLEOTIDE SEQUENCE</scope>
    <source>
        <strain evidence="1">KUC20120723A-06</strain>
    </source>
</reference>
<organism evidence="1 2">
    <name type="scientific">Leucogyrophana mollusca</name>
    <dbReference type="NCBI Taxonomy" id="85980"/>
    <lineage>
        <taxon>Eukaryota</taxon>
        <taxon>Fungi</taxon>
        <taxon>Dikarya</taxon>
        <taxon>Basidiomycota</taxon>
        <taxon>Agaricomycotina</taxon>
        <taxon>Agaricomycetes</taxon>
        <taxon>Agaricomycetidae</taxon>
        <taxon>Boletales</taxon>
        <taxon>Boletales incertae sedis</taxon>
        <taxon>Leucogyrophana</taxon>
    </lineage>
</organism>
<proteinExistence type="predicted"/>
<dbReference type="EMBL" id="MU266888">
    <property type="protein sequence ID" value="KAH7917955.1"/>
    <property type="molecule type" value="Genomic_DNA"/>
</dbReference>
<protein>
    <submittedName>
        <fullName evidence="1">Uncharacterized protein</fullName>
    </submittedName>
</protein>
<evidence type="ECO:0000313" key="2">
    <source>
        <dbReference type="Proteomes" id="UP000790709"/>
    </source>
</evidence>
<comment type="caution">
    <text evidence="1">The sequence shown here is derived from an EMBL/GenBank/DDBJ whole genome shotgun (WGS) entry which is preliminary data.</text>
</comment>
<evidence type="ECO:0000313" key="1">
    <source>
        <dbReference type="EMBL" id="KAH7917955.1"/>
    </source>
</evidence>
<sequence length="830" mass="93004">MQPEQGPEKTPTRPSSSKLGSQTEILKSTPNNRGSAVRSDHIAYTGAQPWIGRDVEKTQNCDIDSLLDVLLLRCWKQHASGHPSSNQTKPPPAKELRDRCLQAVLPICNGQPIRSTNRGEAAIETSAIRTHLLEYGRPLIEKDRYKPWILAFNIALEALRHTRVQGLPDESGDPIIFQQNDPSLIYQYHRGVKTCRKPDVVIVPTEVSKAAFEDGWATHAWSEHAANYAWQNPGKDTSAGEERSLQWKDILSVIEFKSTKRQLTEPPASYTIQQDGAPVIPYLSTEYLRSLDSTEDTEAAIPPATSAAPGSSSMGQTKNATSTAKDRSRTTTLASTRRSTREGIPTAKALANLASNPGGAGLKRKSEEQTANETSSKRGKIEPQPKPPKEPIATVQTAIYVAEMFAAHLGTNHLINLIIVDGSVWVWLYDRQNPIQCTAIDFIQNLPRFLVLLFCLQRLSLANWGRNTLFKPILTSTKERGLLVQAGDVDLTLHLDSEERVTHFGVNGRATNVFRVTSPQLEKQHPRTDMVAKVFWPEDSRTSEPALLKQVEELAKGNPKVKGHNPKLLFWHKFENSTAELREALGIAGAREGSRSLYILVFPKLFPITELSGDEFLFAWWDCVVCHRELWEGGIHHRDISAGNLMYYRDQSGRAVGVLNDFDLATLAENEAPTGNQRTGTVPFMARELLSPEGLVGQITHMYQHDAESFVWVLVWVCLRFRGGQERRQQSRLLDAWLKADEETCRDKKNTFIMEGTANITPSPSHERNWDLAMDLVDFLRQRGGSRRRRRNNDREAQENFVASPDDAIFKVFEEHVASMKQEAAQAQPA</sequence>
<keyword evidence="2" id="KW-1185">Reference proteome</keyword>
<gene>
    <name evidence="1" type="ORF">BV22DRAFT_1042084</name>
</gene>
<dbReference type="Proteomes" id="UP000790709">
    <property type="component" value="Unassembled WGS sequence"/>
</dbReference>